<accession>A0AB40AKT8</accession>
<sequence>MAKFLIFVSLVTVFFLFSEANATAPRRALSSADTIAAFLVPQNTVRAKLGLPPLQWSNNLVKFAKSYANQRRGDCALIHSTSNYGENLFWGKGNQWTISDAIAAWAAEQAYYTYSTNTCSPGADCTHYTQMVWRTTQRVGCVKIICNSGDTFIICNYDPHGNVIGSRPY</sequence>
<dbReference type="CDD" id="cd05381">
    <property type="entry name" value="CAP_PR-1"/>
    <property type="match status" value="1"/>
</dbReference>
<dbReference type="GeneID" id="120251061"/>
<keyword evidence="3" id="KW-1185">Reference proteome</keyword>
<proteinExistence type="predicted"/>
<name>A0AB40AKT8_DIOCR</name>
<dbReference type="PRINTS" id="PR00837">
    <property type="entry name" value="V5TPXLIKE"/>
</dbReference>
<dbReference type="SMART" id="SM00198">
    <property type="entry name" value="SCP"/>
    <property type="match status" value="1"/>
</dbReference>
<dbReference type="PROSITE" id="PS01010">
    <property type="entry name" value="CRISP_2"/>
    <property type="match status" value="1"/>
</dbReference>
<evidence type="ECO:0000313" key="3">
    <source>
        <dbReference type="Proteomes" id="UP001515500"/>
    </source>
</evidence>
<gene>
    <name evidence="4" type="primary">LOC120251061</name>
</gene>
<evidence type="ECO:0000256" key="1">
    <source>
        <dbReference type="SAM" id="SignalP"/>
    </source>
</evidence>
<feature type="domain" description="SCP" evidence="2">
    <location>
        <begin position="33"/>
        <end position="165"/>
    </location>
</feature>
<protein>
    <submittedName>
        <fullName evidence="4">Pathogenesis-related protein PR-1-like</fullName>
    </submittedName>
</protein>
<dbReference type="RefSeq" id="XP_039115537.1">
    <property type="nucleotide sequence ID" value="XM_039259603.1"/>
</dbReference>
<dbReference type="InterPro" id="IPR014044">
    <property type="entry name" value="CAP_dom"/>
</dbReference>
<evidence type="ECO:0000259" key="2">
    <source>
        <dbReference type="SMART" id="SM00198"/>
    </source>
</evidence>
<evidence type="ECO:0000313" key="4">
    <source>
        <dbReference type="RefSeq" id="XP_039115537.1"/>
    </source>
</evidence>
<dbReference type="Gene3D" id="3.40.33.10">
    <property type="entry name" value="CAP"/>
    <property type="match status" value="1"/>
</dbReference>
<feature type="chain" id="PRO_5044322764" evidence="1">
    <location>
        <begin position="23"/>
        <end position="169"/>
    </location>
</feature>
<reference evidence="4" key="1">
    <citation type="submission" date="2025-08" db="UniProtKB">
        <authorList>
            <consortium name="RefSeq"/>
        </authorList>
    </citation>
    <scope>IDENTIFICATION</scope>
</reference>
<dbReference type="InterPro" id="IPR018244">
    <property type="entry name" value="Allrgn_V5/Tpx1_CS"/>
</dbReference>
<feature type="signal peptide" evidence="1">
    <location>
        <begin position="1"/>
        <end position="22"/>
    </location>
</feature>
<dbReference type="InterPro" id="IPR001283">
    <property type="entry name" value="CRISP-related"/>
</dbReference>
<dbReference type="AlphaFoldDB" id="A0AB40AKT8"/>
<dbReference type="Proteomes" id="UP001515500">
    <property type="component" value="Chromosome 20"/>
</dbReference>
<dbReference type="PANTHER" id="PTHR10334">
    <property type="entry name" value="CYSTEINE-RICH SECRETORY PROTEIN-RELATED"/>
    <property type="match status" value="1"/>
</dbReference>
<keyword evidence="1" id="KW-0732">Signal</keyword>
<dbReference type="SUPFAM" id="SSF55797">
    <property type="entry name" value="PR-1-like"/>
    <property type="match status" value="1"/>
</dbReference>
<dbReference type="InterPro" id="IPR035940">
    <property type="entry name" value="CAP_sf"/>
</dbReference>
<dbReference type="GO" id="GO:0005576">
    <property type="term" value="C:extracellular region"/>
    <property type="evidence" value="ECO:0007669"/>
    <property type="project" value="InterPro"/>
</dbReference>
<dbReference type="Pfam" id="PF00188">
    <property type="entry name" value="CAP"/>
    <property type="match status" value="1"/>
</dbReference>
<dbReference type="FunFam" id="3.40.33.10:FF:000004">
    <property type="entry name" value="CAP, cysteine-rich secretory protein, antigen 5"/>
    <property type="match status" value="1"/>
</dbReference>
<organism evidence="3 4">
    <name type="scientific">Dioscorea cayennensis subsp. rotundata</name>
    <name type="common">White Guinea yam</name>
    <name type="synonym">Dioscorea rotundata</name>
    <dbReference type="NCBI Taxonomy" id="55577"/>
    <lineage>
        <taxon>Eukaryota</taxon>
        <taxon>Viridiplantae</taxon>
        <taxon>Streptophyta</taxon>
        <taxon>Embryophyta</taxon>
        <taxon>Tracheophyta</taxon>
        <taxon>Spermatophyta</taxon>
        <taxon>Magnoliopsida</taxon>
        <taxon>Liliopsida</taxon>
        <taxon>Dioscoreales</taxon>
        <taxon>Dioscoreaceae</taxon>
        <taxon>Dioscorea</taxon>
    </lineage>
</organism>